<comment type="caution">
    <text evidence="2">The sequence shown here is derived from an EMBL/GenBank/DDBJ whole genome shotgun (WGS) entry which is preliminary data.</text>
</comment>
<dbReference type="SUPFAM" id="SSF52402">
    <property type="entry name" value="Adenine nucleotide alpha hydrolases-like"/>
    <property type="match status" value="1"/>
</dbReference>
<protein>
    <submittedName>
        <fullName evidence="2">Universal stress protein family protein</fullName>
    </submittedName>
</protein>
<dbReference type="AlphaFoldDB" id="A0A660KZH5"/>
<evidence type="ECO:0000313" key="3">
    <source>
        <dbReference type="Proteomes" id="UP000278962"/>
    </source>
</evidence>
<dbReference type="Pfam" id="PF00582">
    <property type="entry name" value="Usp"/>
    <property type="match status" value="1"/>
</dbReference>
<reference evidence="2 3" key="1">
    <citation type="submission" date="2018-10" db="EMBL/GenBank/DDBJ databases">
        <title>Genomic Encyclopedia of Archaeal and Bacterial Type Strains, Phase II (KMG-II): from individual species to whole genera.</title>
        <authorList>
            <person name="Goeker M."/>
        </authorList>
    </citation>
    <scope>NUCLEOTIDE SEQUENCE [LARGE SCALE GENOMIC DNA]</scope>
    <source>
        <strain evidence="2 3">DSM 14954</strain>
    </source>
</reference>
<dbReference type="RefSeq" id="WP_121255368.1">
    <property type="nucleotide sequence ID" value="NZ_RBIL01000002.1"/>
</dbReference>
<name>A0A660KZH5_9ACTN</name>
<accession>A0A660KZH5</accession>
<dbReference type="Gene3D" id="3.40.50.12370">
    <property type="match status" value="1"/>
</dbReference>
<gene>
    <name evidence="2" type="ORF">C8N24_5117</name>
</gene>
<sequence>MTSGLVLCAVDRSEAGHTVLDAAKATGGDVLMVHVANSLLDSEIPAFTADGETERIVEHGPTGVRLVQAAEARNASLVVLGTRAKRWSSVARYVAKRVSCPVLVVGPAADPAAEPITRPAFDRALIRTAPAPVLIAPSG</sequence>
<feature type="domain" description="UspA" evidence="1">
    <location>
        <begin position="50"/>
        <end position="105"/>
    </location>
</feature>
<evidence type="ECO:0000259" key="1">
    <source>
        <dbReference type="Pfam" id="PF00582"/>
    </source>
</evidence>
<proteinExistence type="predicted"/>
<dbReference type="Proteomes" id="UP000278962">
    <property type="component" value="Unassembled WGS sequence"/>
</dbReference>
<keyword evidence="3" id="KW-1185">Reference proteome</keyword>
<organism evidence="2 3">
    <name type="scientific">Solirubrobacter pauli</name>
    <dbReference type="NCBI Taxonomy" id="166793"/>
    <lineage>
        <taxon>Bacteria</taxon>
        <taxon>Bacillati</taxon>
        <taxon>Actinomycetota</taxon>
        <taxon>Thermoleophilia</taxon>
        <taxon>Solirubrobacterales</taxon>
        <taxon>Solirubrobacteraceae</taxon>
        <taxon>Solirubrobacter</taxon>
    </lineage>
</organism>
<dbReference type="EMBL" id="RBIL01000002">
    <property type="protein sequence ID" value="RKQ87097.1"/>
    <property type="molecule type" value="Genomic_DNA"/>
</dbReference>
<dbReference type="InterPro" id="IPR006016">
    <property type="entry name" value="UspA"/>
</dbReference>
<dbReference type="OrthoDB" id="9866374at2"/>
<evidence type="ECO:0000313" key="2">
    <source>
        <dbReference type="EMBL" id="RKQ87097.1"/>
    </source>
</evidence>
<dbReference type="CDD" id="cd00293">
    <property type="entry name" value="USP-like"/>
    <property type="match status" value="1"/>
</dbReference>